<reference evidence="16" key="2">
    <citation type="journal article" date="2019" name="Front. Microbiol.">
        <title>Campylobacter hepaticus, the cause of Spotty Liver Disease in chickens: Transmission and routes of infection.</title>
        <authorList>
            <person name="Van T.H."/>
            <person name="Moore R.J."/>
            <person name="Phung C."/>
        </authorList>
    </citation>
    <scope>NUCLEOTIDE SEQUENCE</scope>
    <source>
        <strain evidence="16">QLD_2/QLD</strain>
    </source>
</reference>
<dbReference type="InterPro" id="IPR020751">
    <property type="entry name" value="aa-tRNA-synth_I_codon-bd_sub2"/>
</dbReference>
<dbReference type="NCBIfam" id="TIGR00464">
    <property type="entry name" value="gltX_bact"/>
    <property type="match status" value="1"/>
</dbReference>
<dbReference type="FunFam" id="3.40.50.620:FF:000007">
    <property type="entry name" value="Glutamate--tRNA ligase"/>
    <property type="match status" value="1"/>
</dbReference>
<evidence type="ECO:0000256" key="11">
    <source>
        <dbReference type="ARBA" id="ARBA00054667"/>
    </source>
</evidence>
<dbReference type="SUPFAM" id="SSF52374">
    <property type="entry name" value="Nucleotidylyl transferase"/>
    <property type="match status" value="1"/>
</dbReference>
<feature type="domain" description="Glutamyl/glutaminyl-tRNA synthetase class Ib catalytic" evidence="13">
    <location>
        <begin position="5"/>
        <end position="308"/>
    </location>
</feature>
<comment type="catalytic activity">
    <reaction evidence="12">
        <text>tRNA(Glu) + L-glutamate + ATP = L-glutamyl-tRNA(Glu) + AMP + diphosphate</text>
        <dbReference type="Rhea" id="RHEA:23540"/>
        <dbReference type="Rhea" id="RHEA-COMP:9663"/>
        <dbReference type="Rhea" id="RHEA-COMP:9680"/>
        <dbReference type="ChEBI" id="CHEBI:29985"/>
        <dbReference type="ChEBI" id="CHEBI:30616"/>
        <dbReference type="ChEBI" id="CHEBI:33019"/>
        <dbReference type="ChEBI" id="CHEBI:78442"/>
        <dbReference type="ChEBI" id="CHEBI:78520"/>
        <dbReference type="ChEBI" id="CHEBI:456215"/>
        <dbReference type="EC" id="6.1.1.17"/>
    </reaction>
</comment>
<dbReference type="GO" id="GO:0005524">
    <property type="term" value="F:ATP binding"/>
    <property type="evidence" value="ECO:0007669"/>
    <property type="project" value="UniProtKB-UniRule"/>
</dbReference>
<evidence type="ECO:0000256" key="5">
    <source>
        <dbReference type="ARBA" id="ARBA00022598"/>
    </source>
</evidence>
<keyword evidence="6 12" id="KW-0547">Nucleotide-binding</keyword>
<evidence type="ECO:0000256" key="9">
    <source>
        <dbReference type="ARBA" id="ARBA00023146"/>
    </source>
</evidence>
<dbReference type="GO" id="GO:0000049">
    <property type="term" value="F:tRNA binding"/>
    <property type="evidence" value="ECO:0007669"/>
    <property type="project" value="InterPro"/>
</dbReference>
<dbReference type="HAMAP" id="MF_00022">
    <property type="entry name" value="Glu_tRNA_synth_type1"/>
    <property type="match status" value="1"/>
</dbReference>
<dbReference type="PANTHER" id="PTHR43311:SF2">
    <property type="entry name" value="GLUTAMATE--TRNA LIGASE, MITOCHONDRIAL-RELATED"/>
    <property type="match status" value="1"/>
</dbReference>
<evidence type="ECO:0000256" key="2">
    <source>
        <dbReference type="ARBA" id="ARBA00007894"/>
    </source>
</evidence>
<dbReference type="InterPro" id="IPR000924">
    <property type="entry name" value="Glu/Gln-tRNA-synth"/>
</dbReference>
<keyword evidence="7 12" id="KW-0067">ATP-binding</keyword>
<feature type="short sequence motif" description="'HIGH' region" evidence="12">
    <location>
        <begin position="11"/>
        <end position="21"/>
    </location>
</feature>
<reference evidence="15 17" key="1">
    <citation type="submission" date="2018-08" db="EMBL/GenBank/DDBJ databases">
        <title>Survival mechanisms of Campylobacter hepaticus identified by genomic analysis and comparative transcriptomic analysis of in vivo and in vitro derived bacteria.</title>
        <authorList>
            <person name="Van T.T.H."/>
            <person name="Moore R.J."/>
        </authorList>
    </citation>
    <scope>NUCLEOTIDE SEQUENCE [LARGE SCALE GENOMIC DNA]</scope>
    <source>
        <strain evidence="15 17">HV10</strain>
    </source>
</reference>
<dbReference type="GeneID" id="44003996"/>
<keyword evidence="17" id="KW-1185">Reference proteome</keyword>
<comment type="function">
    <text evidence="11">Aminoacylates tRNA(Gln) with glutamate. Does not aminoacylate tRNA(Glu).</text>
</comment>
<dbReference type="InterPro" id="IPR014729">
    <property type="entry name" value="Rossmann-like_a/b/a_fold"/>
</dbReference>
<keyword evidence="5 12" id="KW-0436">Ligase</keyword>
<evidence type="ECO:0000256" key="10">
    <source>
        <dbReference type="ARBA" id="ARBA00050184"/>
    </source>
</evidence>
<feature type="domain" description="Aminoacyl-tRNA synthetase class I anticodon-binding" evidence="14">
    <location>
        <begin position="334"/>
        <end position="457"/>
    </location>
</feature>
<dbReference type="OrthoDB" id="9807503at2"/>
<evidence type="ECO:0000259" key="14">
    <source>
        <dbReference type="Pfam" id="PF19269"/>
    </source>
</evidence>
<dbReference type="EMBL" id="WHMJ01000002">
    <property type="protein sequence ID" value="MPV90754.1"/>
    <property type="molecule type" value="Genomic_DNA"/>
</dbReference>
<proteinExistence type="inferred from homology"/>
<evidence type="ECO:0000259" key="13">
    <source>
        <dbReference type="Pfam" id="PF00749"/>
    </source>
</evidence>
<comment type="caution">
    <text evidence="12">Lacks conserved residue(s) required for the propagation of feature annotation.</text>
</comment>
<dbReference type="InterPro" id="IPR033910">
    <property type="entry name" value="GluRS_core"/>
</dbReference>
<evidence type="ECO:0000256" key="4">
    <source>
        <dbReference type="ARBA" id="ARBA00022490"/>
    </source>
</evidence>
<dbReference type="GO" id="GO:0005829">
    <property type="term" value="C:cytosol"/>
    <property type="evidence" value="ECO:0007669"/>
    <property type="project" value="TreeGrafter"/>
</dbReference>
<evidence type="ECO:0000256" key="7">
    <source>
        <dbReference type="ARBA" id="ARBA00022840"/>
    </source>
</evidence>
<dbReference type="GO" id="GO:0008270">
    <property type="term" value="F:zinc ion binding"/>
    <property type="evidence" value="ECO:0007669"/>
    <property type="project" value="InterPro"/>
</dbReference>
<feature type="short sequence motif" description="'KMSKS' region" evidence="12">
    <location>
        <begin position="240"/>
        <end position="244"/>
    </location>
</feature>
<evidence type="ECO:0000313" key="17">
    <source>
        <dbReference type="Proteomes" id="UP000093205"/>
    </source>
</evidence>
<dbReference type="Pfam" id="PF00749">
    <property type="entry name" value="tRNA-synt_1c"/>
    <property type="match status" value="1"/>
</dbReference>
<comment type="similarity">
    <text evidence="2 12">Belongs to the class-I aminoacyl-tRNA synthetase family. Glutamate--tRNA ligase type 1 subfamily.</text>
</comment>
<dbReference type="PRINTS" id="PR00987">
    <property type="entry name" value="TRNASYNTHGLU"/>
</dbReference>
<organism evidence="16">
    <name type="scientific">Campylobacter hepaticus</name>
    <dbReference type="NCBI Taxonomy" id="1813019"/>
    <lineage>
        <taxon>Bacteria</taxon>
        <taxon>Pseudomonadati</taxon>
        <taxon>Campylobacterota</taxon>
        <taxon>Epsilonproteobacteria</taxon>
        <taxon>Campylobacterales</taxon>
        <taxon>Campylobacteraceae</taxon>
        <taxon>Campylobacter</taxon>
    </lineage>
</organism>
<dbReference type="PROSITE" id="PS00178">
    <property type="entry name" value="AA_TRNA_LIGASE_I"/>
    <property type="match status" value="1"/>
</dbReference>
<comment type="catalytic activity">
    <reaction evidence="10">
        <text>tRNA(Glu) + L-glutamate + ATP = L-glutamyl-tRNA(Gln) + AMP + diphosphate</text>
        <dbReference type="Rhea" id="RHEA:51156"/>
        <dbReference type="Rhea" id="RHEA-COMP:9663"/>
        <dbReference type="Rhea" id="RHEA-COMP:9684"/>
        <dbReference type="ChEBI" id="CHEBI:29985"/>
        <dbReference type="ChEBI" id="CHEBI:30616"/>
        <dbReference type="ChEBI" id="CHEBI:33019"/>
        <dbReference type="ChEBI" id="CHEBI:78442"/>
        <dbReference type="ChEBI" id="CHEBI:78520"/>
        <dbReference type="ChEBI" id="CHEBI:456215"/>
    </reaction>
</comment>
<dbReference type="KEGG" id="chw:A2J15_000580"/>
<dbReference type="Pfam" id="PF19269">
    <property type="entry name" value="Anticodon_2"/>
    <property type="match status" value="1"/>
</dbReference>
<evidence type="ECO:0000313" key="16">
    <source>
        <dbReference type="EMBL" id="MPV90754.1"/>
    </source>
</evidence>
<gene>
    <name evidence="12" type="primary">gltX</name>
    <name evidence="15" type="ORF">A2J15_000580</name>
    <name evidence="16" type="ORF">GC022_00885</name>
</gene>
<accession>A0A6A7JQT6</accession>
<dbReference type="PANTHER" id="PTHR43311">
    <property type="entry name" value="GLUTAMATE--TRNA LIGASE"/>
    <property type="match status" value="1"/>
</dbReference>
<feature type="binding site" evidence="12">
    <location>
        <position position="243"/>
    </location>
    <ligand>
        <name>ATP</name>
        <dbReference type="ChEBI" id="CHEBI:30616"/>
    </ligand>
</feature>
<sequence length="462" mass="53490">MHEKLITRFAPSPTGYLHIGGLRTALYNYLYARKKGGNFLLRIEDTDLQRNSKEAMQAIMQAFKWCALEFDGEVIYQSERFDIYKQYIKKLLDEGKAYYCYMSKEELDALRTKQEALKERPRYDGRYRDFKGTPPQNIDPVVRIKAPQSGEISFVDGVKGEIKFKVEDILDDFIIARSDGTPTYNFTVVIDDALMGVSDVIRGDDHLSNTPKQIVIYEALGFKIPRFFHVAMIHGEDGKKLSKRHGTTDVMEYKKMGILPQALLNFLVRLGWSHGDDEVFSIEELKKLFDPYHINKSASCYNFKKLEWLNAYYIKTLPFKEINSQLKELGFDLSIYEKAGFLLDLLRERAKTLHDIINGAKNIINAPEHYDENAVQKFINENNLKLLSIFAHELQDQKTSKEFEDFTNHFLEKQQAKLKDLAQAIRIALIGSAVSPSIFEVLEFLGVQECKKRIENFLKSRR</sequence>
<dbReference type="RefSeq" id="WP_066776077.1">
    <property type="nucleotide sequence ID" value="NZ_CBCSFE010000002.1"/>
</dbReference>
<dbReference type="Proteomes" id="UP000093205">
    <property type="component" value="Chromosome"/>
</dbReference>
<evidence type="ECO:0000256" key="6">
    <source>
        <dbReference type="ARBA" id="ARBA00022741"/>
    </source>
</evidence>
<dbReference type="InterPro" id="IPR045462">
    <property type="entry name" value="aa-tRNA-synth_I_cd-bd"/>
</dbReference>
<keyword evidence="8 12" id="KW-0648">Protein biosynthesis</keyword>
<dbReference type="GO" id="GO:0004818">
    <property type="term" value="F:glutamate-tRNA ligase activity"/>
    <property type="evidence" value="ECO:0007669"/>
    <property type="project" value="UniProtKB-UniRule"/>
</dbReference>
<protein>
    <recommendedName>
        <fullName evidence="12">Glutamate--tRNA ligase</fullName>
        <ecNumber evidence="12">6.1.1.17</ecNumber>
    </recommendedName>
    <alternativeName>
        <fullName evidence="12">Glutamyl-tRNA synthetase</fullName>
        <shortName evidence="12">GluRS</shortName>
    </alternativeName>
</protein>
<dbReference type="CDD" id="cd00808">
    <property type="entry name" value="GluRS_core"/>
    <property type="match status" value="1"/>
</dbReference>
<dbReference type="InterPro" id="IPR008925">
    <property type="entry name" value="aa_tRNA-synth_I_cd-bd_sf"/>
</dbReference>
<comment type="subunit">
    <text evidence="3 12">Monomer.</text>
</comment>
<dbReference type="SUPFAM" id="SSF48163">
    <property type="entry name" value="An anticodon-binding domain of class I aminoacyl-tRNA synthetases"/>
    <property type="match status" value="1"/>
</dbReference>
<comment type="subcellular location">
    <subcellularLocation>
        <location evidence="1 12">Cytoplasm</location>
    </subcellularLocation>
</comment>
<dbReference type="EC" id="6.1.1.17" evidence="12"/>
<evidence type="ECO:0000256" key="8">
    <source>
        <dbReference type="ARBA" id="ARBA00022917"/>
    </source>
</evidence>
<dbReference type="AlphaFoldDB" id="A0A6A7JQT6"/>
<dbReference type="Gene3D" id="3.40.50.620">
    <property type="entry name" value="HUPs"/>
    <property type="match status" value="1"/>
</dbReference>
<comment type="function">
    <text evidence="12">Catalyzes the attachment of glutamate to tRNA(Glu) in a two-step reaction: glutamate is first activated by ATP to form Glu-AMP and then transferred to the acceptor end of tRNA(Glu).</text>
</comment>
<evidence type="ECO:0000313" key="15">
    <source>
        <dbReference type="EMBL" id="AXP08250.1"/>
    </source>
</evidence>
<name>A0A6A7JQT6_9BACT</name>
<dbReference type="GO" id="GO:0006424">
    <property type="term" value="P:glutamyl-tRNA aminoacylation"/>
    <property type="evidence" value="ECO:0007669"/>
    <property type="project" value="UniProtKB-UniRule"/>
</dbReference>
<keyword evidence="9 12" id="KW-0030">Aminoacyl-tRNA synthetase</keyword>
<evidence type="ECO:0000256" key="12">
    <source>
        <dbReference type="HAMAP-Rule" id="MF_00022"/>
    </source>
</evidence>
<dbReference type="InterPro" id="IPR049940">
    <property type="entry name" value="GluQ/Sye"/>
</dbReference>
<dbReference type="InterPro" id="IPR001412">
    <property type="entry name" value="aa-tRNA-synth_I_CS"/>
</dbReference>
<evidence type="ECO:0000256" key="1">
    <source>
        <dbReference type="ARBA" id="ARBA00004496"/>
    </source>
</evidence>
<dbReference type="Gene3D" id="1.10.10.350">
    <property type="match status" value="1"/>
</dbReference>
<dbReference type="EMBL" id="CP031611">
    <property type="protein sequence ID" value="AXP08250.1"/>
    <property type="molecule type" value="Genomic_DNA"/>
</dbReference>
<dbReference type="InterPro" id="IPR004527">
    <property type="entry name" value="Glu-tRNA-ligase_bac/mito"/>
</dbReference>
<dbReference type="InterPro" id="IPR020058">
    <property type="entry name" value="Glu/Gln-tRNA-synth_Ib_cat-dom"/>
</dbReference>
<evidence type="ECO:0000256" key="3">
    <source>
        <dbReference type="ARBA" id="ARBA00011245"/>
    </source>
</evidence>
<keyword evidence="4 12" id="KW-0963">Cytoplasm</keyword>